<reference evidence="3" key="1">
    <citation type="journal article" date="2019" name="Int. J. Syst. Evol. Microbiol.">
        <title>The Global Catalogue of Microorganisms (GCM) 10K type strain sequencing project: providing services to taxonomists for standard genome sequencing and annotation.</title>
        <authorList>
            <consortium name="The Broad Institute Genomics Platform"/>
            <consortium name="The Broad Institute Genome Sequencing Center for Infectious Disease"/>
            <person name="Wu L."/>
            <person name="Ma J."/>
        </authorList>
    </citation>
    <scope>NUCLEOTIDE SEQUENCE [LARGE SCALE GENOMIC DNA]</scope>
    <source>
        <strain evidence="3">KCTC 23984</strain>
    </source>
</reference>
<comment type="caution">
    <text evidence="2">The sequence shown here is derived from an EMBL/GenBank/DDBJ whole genome shotgun (WGS) entry which is preliminary data.</text>
</comment>
<keyword evidence="3" id="KW-1185">Reference proteome</keyword>
<organism evidence="2 3">
    <name type="scientific">Pontibacter toksunensis</name>
    <dbReference type="NCBI Taxonomy" id="1332631"/>
    <lineage>
        <taxon>Bacteria</taxon>
        <taxon>Pseudomonadati</taxon>
        <taxon>Bacteroidota</taxon>
        <taxon>Cytophagia</taxon>
        <taxon>Cytophagales</taxon>
        <taxon>Hymenobacteraceae</taxon>
        <taxon>Pontibacter</taxon>
    </lineage>
</organism>
<keyword evidence="1" id="KW-0732">Signal</keyword>
<feature type="signal peptide" evidence="1">
    <location>
        <begin position="1"/>
        <end position="20"/>
    </location>
</feature>
<accession>A0ABW6BWQ9</accession>
<evidence type="ECO:0000313" key="3">
    <source>
        <dbReference type="Proteomes" id="UP001597641"/>
    </source>
</evidence>
<dbReference type="EMBL" id="JBHUOX010000009">
    <property type="protein sequence ID" value="MFD3001457.1"/>
    <property type="molecule type" value="Genomic_DNA"/>
</dbReference>
<feature type="chain" id="PRO_5045852028" evidence="1">
    <location>
        <begin position="21"/>
        <end position="442"/>
    </location>
</feature>
<sequence>MKKILLISFCSILLISSSMAQITTQTIKLERSESNGKYVLAEDAPKEVQFSNRVEVHVPKPNIPSFVPKRFKLYAGESIALFPIETKQDQLVYRFRVRRVVNSEDKQLKLKVVYDYEDKGEVPIGEVSVGIANSSNRVVVNTDEVRTFYNLTSALNNAVSAAKTTVGQTLYSKENNSAAFVVDQFGTIYASPEDQIDDNDKVYVYTIKPQSMRLKISLTSPLRNPLDRFVLGQEEFDEESDDVIVYNYERSAEIKDFKYGEVIVSIRQIVDENSLKDIGSFQFVANRLYYGAYHFGPIFTFLEDQEFGLVETESGNKIYVKDEQSPRIHYIIGFSPFIFGKKDIEKDVISLDPFIGATLNDLGDNALLGVSLGRPGFFYLLGGVHVGKVTRLEDTSGLKEGSPFDKQENEIPTEDRWKSDFFIGASFDLQAALRIFRSIINR</sequence>
<dbReference type="Proteomes" id="UP001597641">
    <property type="component" value="Unassembled WGS sequence"/>
</dbReference>
<name>A0ABW6BWQ9_9BACT</name>
<proteinExistence type="predicted"/>
<protein>
    <submittedName>
        <fullName evidence="2">Uncharacterized protein</fullName>
    </submittedName>
</protein>
<gene>
    <name evidence="2" type="ORF">ACFS7Z_13880</name>
</gene>
<evidence type="ECO:0000313" key="2">
    <source>
        <dbReference type="EMBL" id="MFD3001457.1"/>
    </source>
</evidence>
<dbReference type="RefSeq" id="WP_377485571.1">
    <property type="nucleotide sequence ID" value="NZ_JBHUOX010000009.1"/>
</dbReference>
<evidence type="ECO:0000256" key="1">
    <source>
        <dbReference type="SAM" id="SignalP"/>
    </source>
</evidence>